<dbReference type="AlphaFoldDB" id="A0A653D1Y3"/>
<name>A0A653D1Y3_CALMS</name>
<dbReference type="Proteomes" id="UP000410492">
    <property type="component" value="Unassembled WGS sequence"/>
</dbReference>
<dbReference type="EMBL" id="CAACVG010009557">
    <property type="protein sequence ID" value="VEN53549.1"/>
    <property type="molecule type" value="Genomic_DNA"/>
</dbReference>
<gene>
    <name evidence="1" type="ORF">CALMAC_LOCUS13324</name>
</gene>
<reference evidence="1 2" key="1">
    <citation type="submission" date="2019-01" db="EMBL/GenBank/DDBJ databases">
        <authorList>
            <person name="Sayadi A."/>
        </authorList>
    </citation>
    <scope>NUCLEOTIDE SEQUENCE [LARGE SCALE GENOMIC DNA]</scope>
</reference>
<organism evidence="1 2">
    <name type="scientific">Callosobruchus maculatus</name>
    <name type="common">Southern cowpea weevil</name>
    <name type="synonym">Pulse bruchid</name>
    <dbReference type="NCBI Taxonomy" id="64391"/>
    <lineage>
        <taxon>Eukaryota</taxon>
        <taxon>Metazoa</taxon>
        <taxon>Ecdysozoa</taxon>
        <taxon>Arthropoda</taxon>
        <taxon>Hexapoda</taxon>
        <taxon>Insecta</taxon>
        <taxon>Pterygota</taxon>
        <taxon>Neoptera</taxon>
        <taxon>Endopterygota</taxon>
        <taxon>Coleoptera</taxon>
        <taxon>Polyphaga</taxon>
        <taxon>Cucujiformia</taxon>
        <taxon>Chrysomeloidea</taxon>
        <taxon>Chrysomelidae</taxon>
        <taxon>Bruchinae</taxon>
        <taxon>Bruchini</taxon>
        <taxon>Callosobruchus</taxon>
    </lineage>
</organism>
<sequence>MQLRHQGFGRLQNFVWRYCKCHCCHIRQRRHKGQKIQILRSIDSTVWL</sequence>
<accession>A0A653D1Y3</accession>
<keyword evidence="2" id="KW-1185">Reference proteome</keyword>
<evidence type="ECO:0000313" key="2">
    <source>
        <dbReference type="Proteomes" id="UP000410492"/>
    </source>
</evidence>
<proteinExistence type="predicted"/>
<evidence type="ECO:0000313" key="1">
    <source>
        <dbReference type="EMBL" id="VEN53549.1"/>
    </source>
</evidence>
<protein>
    <submittedName>
        <fullName evidence="1">Uncharacterized protein</fullName>
    </submittedName>
</protein>